<evidence type="ECO:0000256" key="1">
    <source>
        <dbReference type="SAM" id="MobiDB-lite"/>
    </source>
</evidence>
<feature type="compositionally biased region" description="Pro residues" evidence="1">
    <location>
        <begin position="114"/>
        <end position="126"/>
    </location>
</feature>
<feature type="region of interest" description="Disordered" evidence="1">
    <location>
        <begin position="110"/>
        <end position="132"/>
    </location>
</feature>
<dbReference type="Pfam" id="PF05627">
    <property type="entry name" value="AvrRpt-cleavage"/>
    <property type="match status" value="1"/>
</dbReference>
<gene>
    <name evidence="3" type="ORF">RJ641_031386</name>
</gene>
<evidence type="ECO:0000259" key="2">
    <source>
        <dbReference type="Pfam" id="PF05627"/>
    </source>
</evidence>
<dbReference type="AlphaFoldDB" id="A0AAN8ZKU9"/>
<comment type="caution">
    <text evidence="3">The sequence shown here is derived from an EMBL/GenBank/DDBJ whole genome shotgun (WGS) entry which is preliminary data.</text>
</comment>
<dbReference type="Proteomes" id="UP001370490">
    <property type="component" value="Unassembled WGS sequence"/>
</dbReference>
<organism evidence="3 4">
    <name type="scientific">Dillenia turbinata</name>
    <dbReference type="NCBI Taxonomy" id="194707"/>
    <lineage>
        <taxon>Eukaryota</taxon>
        <taxon>Viridiplantae</taxon>
        <taxon>Streptophyta</taxon>
        <taxon>Embryophyta</taxon>
        <taxon>Tracheophyta</taxon>
        <taxon>Spermatophyta</taxon>
        <taxon>Magnoliopsida</taxon>
        <taxon>eudicotyledons</taxon>
        <taxon>Gunneridae</taxon>
        <taxon>Pentapetalae</taxon>
        <taxon>Dilleniales</taxon>
        <taxon>Dilleniaceae</taxon>
        <taxon>Dillenia</taxon>
    </lineage>
</organism>
<reference evidence="3 4" key="1">
    <citation type="submission" date="2023-12" db="EMBL/GenBank/DDBJ databases">
        <title>A high-quality genome assembly for Dillenia turbinata (Dilleniales).</title>
        <authorList>
            <person name="Chanderbali A."/>
        </authorList>
    </citation>
    <scope>NUCLEOTIDE SEQUENCE [LARGE SCALE GENOMIC DNA]</scope>
    <source>
        <strain evidence="3">LSX21</strain>
        <tissue evidence="3">Leaf</tissue>
    </source>
</reference>
<accession>A0AAN8ZKU9</accession>
<dbReference type="PANTHER" id="PTHR33699:SF2">
    <property type="entry name" value="PATHOGENIC TYPE III EFFECTOR AVIRULENCE FACTOR AVR AVRRPT-CLEAVAGE: CLEAVAGE SITE PROTEIN-RELATED"/>
    <property type="match status" value="1"/>
</dbReference>
<sequence length="164" mass="18710">MDEYYNIRNHVPVFGSWDCSNEDLPFTQCFESARQAGLLHHCYSHSDQSEDRDRYLSSSSDHLYPNLTTPPALIVVPGRRVRGRQPRVKPGTGEAWVCEYDFDCDRNVKKPATPLTPSPPRPAPKPKPIDEDLYQIPPECLKVKPRRKRSLGLFTSCLQPTCVL</sequence>
<evidence type="ECO:0000313" key="4">
    <source>
        <dbReference type="Proteomes" id="UP001370490"/>
    </source>
</evidence>
<proteinExistence type="predicted"/>
<feature type="domain" description="RIN4 pathogenic type III effector avirulence factor Avr cleavage site" evidence="2">
    <location>
        <begin position="9"/>
        <end position="35"/>
    </location>
</feature>
<dbReference type="EMBL" id="JBAMMX010000006">
    <property type="protein sequence ID" value="KAK6937878.1"/>
    <property type="molecule type" value="Genomic_DNA"/>
</dbReference>
<evidence type="ECO:0000313" key="3">
    <source>
        <dbReference type="EMBL" id="KAK6937878.1"/>
    </source>
</evidence>
<dbReference type="PANTHER" id="PTHR33699">
    <property type="entry name" value="EXPRESSED PROTEIN"/>
    <property type="match status" value="1"/>
</dbReference>
<keyword evidence="4" id="KW-1185">Reference proteome</keyword>
<dbReference type="InterPro" id="IPR008700">
    <property type="entry name" value="TypeIII_avirulence_cleave"/>
</dbReference>
<protein>
    <recommendedName>
        <fullName evidence="2">RIN4 pathogenic type III effector avirulence factor Avr cleavage site domain-containing protein</fullName>
    </recommendedName>
</protein>
<name>A0AAN8ZKU9_9MAGN</name>